<dbReference type="SUPFAM" id="SSF81383">
    <property type="entry name" value="F-box domain"/>
    <property type="match status" value="1"/>
</dbReference>
<organism evidence="1 2">
    <name type="scientific">Malus domestica</name>
    <name type="common">Apple</name>
    <name type="synonym">Pyrus malus</name>
    <dbReference type="NCBI Taxonomy" id="3750"/>
    <lineage>
        <taxon>Eukaryota</taxon>
        <taxon>Viridiplantae</taxon>
        <taxon>Streptophyta</taxon>
        <taxon>Embryophyta</taxon>
        <taxon>Tracheophyta</taxon>
        <taxon>Spermatophyta</taxon>
        <taxon>Magnoliopsida</taxon>
        <taxon>eudicotyledons</taxon>
        <taxon>Gunneridae</taxon>
        <taxon>Pentapetalae</taxon>
        <taxon>rosids</taxon>
        <taxon>fabids</taxon>
        <taxon>Rosales</taxon>
        <taxon>Rosaceae</taxon>
        <taxon>Amygdaloideae</taxon>
        <taxon>Maleae</taxon>
        <taxon>Malus</taxon>
    </lineage>
</organism>
<dbReference type="Proteomes" id="UP000290289">
    <property type="component" value="Chromosome 5"/>
</dbReference>
<dbReference type="PANTHER" id="PTHR31672:SF13">
    <property type="entry name" value="F-BOX PROTEIN CPR30-LIKE"/>
    <property type="match status" value="1"/>
</dbReference>
<evidence type="ECO:0000313" key="2">
    <source>
        <dbReference type="Proteomes" id="UP000290289"/>
    </source>
</evidence>
<evidence type="ECO:0008006" key="3">
    <source>
        <dbReference type="Google" id="ProtNLM"/>
    </source>
</evidence>
<proteinExistence type="predicted"/>
<accession>A0A498JVS0</accession>
<sequence>MTNTASKIGQDLLVKILSTVPPKSLMRFKCVAKWSYALINDHSFVDNHLSKSLHDNQFTRVFLKRMLVPTEDPDDNETQSVFSVLTCDNVAVDDDDGGVQKYSTLSGTEDFDVPLAMSLEIGDDQSFRVVGRCDGIICLAARPNSSKVILWNPTIQEFRVIPPETFIPIECIYHLPVIYVKSIVSVMEGRQQQF</sequence>
<dbReference type="EMBL" id="RDQH01000331">
    <property type="protein sequence ID" value="RXH98063.1"/>
    <property type="molecule type" value="Genomic_DNA"/>
</dbReference>
<comment type="caution">
    <text evidence="1">The sequence shown here is derived from an EMBL/GenBank/DDBJ whole genome shotgun (WGS) entry which is preliminary data.</text>
</comment>
<gene>
    <name evidence="1" type="ORF">DVH24_010388</name>
</gene>
<dbReference type="InterPro" id="IPR036047">
    <property type="entry name" value="F-box-like_dom_sf"/>
</dbReference>
<dbReference type="InterPro" id="IPR050796">
    <property type="entry name" value="SCF_F-box_component"/>
</dbReference>
<reference evidence="1 2" key="1">
    <citation type="submission" date="2018-10" db="EMBL/GenBank/DDBJ databases">
        <title>A high-quality apple genome assembly.</title>
        <authorList>
            <person name="Hu J."/>
        </authorList>
    </citation>
    <scope>NUCLEOTIDE SEQUENCE [LARGE SCALE GENOMIC DNA]</scope>
    <source>
        <strain evidence="2">cv. HFTH1</strain>
        <tissue evidence="1">Young leaf</tissue>
    </source>
</reference>
<evidence type="ECO:0000313" key="1">
    <source>
        <dbReference type="EMBL" id="RXH98063.1"/>
    </source>
</evidence>
<dbReference type="PANTHER" id="PTHR31672">
    <property type="entry name" value="BNACNNG10540D PROTEIN"/>
    <property type="match status" value="1"/>
</dbReference>
<name>A0A498JVS0_MALDO</name>
<dbReference type="AlphaFoldDB" id="A0A498JVS0"/>
<protein>
    <recommendedName>
        <fullName evidence="3">F-box domain-containing protein</fullName>
    </recommendedName>
</protein>
<keyword evidence="2" id="KW-1185">Reference proteome</keyword>